<protein>
    <submittedName>
        <fullName evidence="3">CAAX prenyl protease-related protein</fullName>
    </submittedName>
</protein>
<feature type="transmembrane region" description="Helical" evidence="1">
    <location>
        <begin position="126"/>
        <end position="145"/>
    </location>
</feature>
<dbReference type="InterPro" id="IPR003675">
    <property type="entry name" value="Rce1/LyrA-like_dom"/>
</dbReference>
<keyword evidence="1" id="KW-0472">Membrane</keyword>
<dbReference type="NCBIfam" id="TIGR03008">
    <property type="entry name" value="pepcterm_CAAX"/>
    <property type="match status" value="1"/>
</dbReference>
<keyword evidence="1" id="KW-1133">Transmembrane helix</keyword>
<feature type="domain" description="CAAX prenyl protease 2/Lysostaphin resistance protein A-like" evidence="2">
    <location>
        <begin position="126"/>
        <end position="217"/>
    </location>
</feature>
<sequence length="232" mass="25324">MNVKPYPSPAAAVPGHAPARIVPFAAYMAFIAIADVLPMADISAADLRWLYAAKVAVVVALLWAYRRQYVELARFDVRARGAAAAIAVGLLVFVLWINLDAGWMQFGVSAGFDPRDGGGAIDWRLALIRIAGAALVVPIMEELFWRSFLLRWLESADFLNVAPARVGLRALAITALLFGIEHQLWFAGIVAGLAYSWLYMRSGSLWAAVMAHGVTNGALGIWVLATGNWHYW</sequence>
<dbReference type="GO" id="GO:0080120">
    <property type="term" value="P:CAAX-box protein maturation"/>
    <property type="evidence" value="ECO:0007669"/>
    <property type="project" value="UniProtKB-ARBA"/>
</dbReference>
<dbReference type="Proteomes" id="UP000446768">
    <property type="component" value="Unassembled WGS sequence"/>
</dbReference>
<evidence type="ECO:0000313" key="3">
    <source>
        <dbReference type="EMBL" id="MRV74170.1"/>
    </source>
</evidence>
<proteinExistence type="predicted"/>
<keyword evidence="3" id="KW-0378">Hydrolase</keyword>
<keyword evidence="1" id="KW-0812">Transmembrane</keyword>
<feature type="transmembrane region" description="Helical" evidence="1">
    <location>
        <begin position="21"/>
        <end position="42"/>
    </location>
</feature>
<dbReference type="GO" id="GO:0004175">
    <property type="term" value="F:endopeptidase activity"/>
    <property type="evidence" value="ECO:0007669"/>
    <property type="project" value="UniProtKB-ARBA"/>
</dbReference>
<evidence type="ECO:0000259" key="2">
    <source>
        <dbReference type="Pfam" id="PF02517"/>
    </source>
</evidence>
<keyword evidence="4" id="KW-1185">Reference proteome</keyword>
<accession>A0A7X2IQG2</accession>
<dbReference type="EMBL" id="WKJJ01000013">
    <property type="protein sequence ID" value="MRV74170.1"/>
    <property type="molecule type" value="Genomic_DNA"/>
</dbReference>
<evidence type="ECO:0000313" key="4">
    <source>
        <dbReference type="Proteomes" id="UP000446768"/>
    </source>
</evidence>
<dbReference type="InterPro" id="IPR014346">
    <property type="entry name" value="Prenyl_protease-related"/>
</dbReference>
<comment type="caution">
    <text evidence="3">The sequence shown here is derived from an EMBL/GenBank/DDBJ whole genome shotgun (WGS) entry which is preliminary data.</text>
</comment>
<reference evidence="3 4" key="1">
    <citation type="submission" date="2019-11" db="EMBL/GenBank/DDBJ databases">
        <title>Novel species isolated from a subtropical stream in China.</title>
        <authorList>
            <person name="Lu H."/>
        </authorList>
    </citation>
    <scope>NUCLEOTIDE SEQUENCE [LARGE SCALE GENOMIC DNA]</scope>
    <source>
        <strain evidence="3 4">FT92W</strain>
    </source>
</reference>
<evidence type="ECO:0000256" key="1">
    <source>
        <dbReference type="SAM" id="Phobius"/>
    </source>
</evidence>
<dbReference type="RefSeq" id="WP_154377487.1">
    <property type="nucleotide sequence ID" value="NZ_WKJJ01000013.1"/>
</dbReference>
<feature type="transmembrane region" description="Helical" evidence="1">
    <location>
        <begin position="166"/>
        <end position="199"/>
    </location>
</feature>
<dbReference type="GO" id="GO:0006508">
    <property type="term" value="P:proteolysis"/>
    <property type="evidence" value="ECO:0007669"/>
    <property type="project" value="UniProtKB-KW"/>
</dbReference>
<feature type="transmembrane region" description="Helical" evidence="1">
    <location>
        <begin position="77"/>
        <end position="97"/>
    </location>
</feature>
<name>A0A7X2IQG2_9BURK</name>
<organism evidence="3 4">
    <name type="scientific">Pseudoduganella rivuli</name>
    <dbReference type="NCBI Taxonomy" id="2666085"/>
    <lineage>
        <taxon>Bacteria</taxon>
        <taxon>Pseudomonadati</taxon>
        <taxon>Pseudomonadota</taxon>
        <taxon>Betaproteobacteria</taxon>
        <taxon>Burkholderiales</taxon>
        <taxon>Oxalobacteraceae</taxon>
        <taxon>Telluria group</taxon>
        <taxon>Pseudoduganella</taxon>
    </lineage>
</organism>
<feature type="transmembrane region" description="Helical" evidence="1">
    <location>
        <begin position="48"/>
        <end position="65"/>
    </location>
</feature>
<dbReference type="Pfam" id="PF02517">
    <property type="entry name" value="Rce1-like"/>
    <property type="match status" value="1"/>
</dbReference>
<keyword evidence="3" id="KW-0645">Protease</keyword>
<gene>
    <name evidence="3" type="ORF">GJ700_20895</name>
</gene>
<dbReference type="AlphaFoldDB" id="A0A7X2IQG2"/>
<feature type="transmembrane region" description="Helical" evidence="1">
    <location>
        <begin position="205"/>
        <end position="225"/>
    </location>
</feature>